<keyword evidence="2" id="KW-0732">Signal</keyword>
<evidence type="ECO:0000313" key="4">
    <source>
        <dbReference type="Proteomes" id="UP000231019"/>
    </source>
</evidence>
<protein>
    <recommendedName>
        <fullName evidence="5">Lipoprotein</fullName>
    </recommendedName>
</protein>
<feature type="signal peptide" evidence="2">
    <location>
        <begin position="1"/>
        <end position="23"/>
    </location>
</feature>
<comment type="caution">
    <text evidence="3">The sequence shown here is derived from an EMBL/GenBank/DDBJ whole genome shotgun (WGS) entry which is preliminary data.</text>
</comment>
<feature type="chain" id="PRO_5014934899" description="Lipoprotein" evidence="2">
    <location>
        <begin position="24"/>
        <end position="185"/>
    </location>
</feature>
<dbReference type="PROSITE" id="PS51257">
    <property type="entry name" value="PROKAR_LIPOPROTEIN"/>
    <property type="match status" value="1"/>
</dbReference>
<feature type="region of interest" description="Disordered" evidence="1">
    <location>
        <begin position="18"/>
        <end position="76"/>
    </location>
</feature>
<name>A0A2M7FWW0_9BACT</name>
<feature type="compositionally biased region" description="Low complexity" evidence="1">
    <location>
        <begin position="28"/>
        <end position="76"/>
    </location>
</feature>
<proteinExistence type="predicted"/>
<dbReference type="AlphaFoldDB" id="A0A2M7FWW0"/>
<dbReference type="Proteomes" id="UP000231019">
    <property type="component" value="Unassembled WGS sequence"/>
</dbReference>
<accession>A0A2M7FWW0</accession>
<gene>
    <name evidence="3" type="ORF">COW36_24065</name>
</gene>
<evidence type="ECO:0000256" key="1">
    <source>
        <dbReference type="SAM" id="MobiDB-lite"/>
    </source>
</evidence>
<evidence type="ECO:0000313" key="3">
    <source>
        <dbReference type="EMBL" id="PIW13747.1"/>
    </source>
</evidence>
<sequence>MKKSILTAASLTLALVACGPNPAENPKPSTSPSATESPAASPSPAESATPTPAATPSSVPGTPAPIATPTADPTADAQITGATAMKGDKFRYTYAITGSGLGSLDSYQFLQVKASSATIPLVVDGVSKENNVSLFNLSVVDTKIEFTWVADFGAPTSGDEIEVTFERKGDAKGRRSSKVRLTVTN</sequence>
<dbReference type="EMBL" id="PFFQ01000066">
    <property type="protein sequence ID" value="PIW13747.1"/>
    <property type="molecule type" value="Genomic_DNA"/>
</dbReference>
<evidence type="ECO:0000256" key="2">
    <source>
        <dbReference type="SAM" id="SignalP"/>
    </source>
</evidence>
<reference evidence="3 4" key="1">
    <citation type="submission" date="2017-09" db="EMBL/GenBank/DDBJ databases">
        <title>Depth-based differentiation of microbial function through sediment-hosted aquifers and enrichment of novel symbionts in the deep terrestrial subsurface.</title>
        <authorList>
            <person name="Probst A.J."/>
            <person name="Ladd B."/>
            <person name="Jarett J.K."/>
            <person name="Geller-Mcgrath D.E."/>
            <person name="Sieber C.M."/>
            <person name="Emerson J.B."/>
            <person name="Anantharaman K."/>
            <person name="Thomas B.C."/>
            <person name="Malmstrom R."/>
            <person name="Stieglmeier M."/>
            <person name="Klingl A."/>
            <person name="Woyke T."/>
            <person name="Ryan C.M."/>
            <person name="Banfield J.F."/>
        </authorList>
    </citation>
    <scope>NUCLEOTIDE SEQUENCE [LARGE SCALE GENOMIC DNA]</scope>
    <source>
        <strain evidence="3">CG17_big_fil_post_rev_8_21_14_2_50_48_46</strain>
    </source>
</reference>
<evidence type="ECO:0008006" key="5">
    <source>
        <dbReference type="Google" id="ProtNLM"/>
    </source>
</evidence>
<organism evidence="3 4">
    <name type="scientific">bacterium (Candidatus Blackallbacteria) CG17_big_fil_post_rev_8_21_14_2_50_48_46</name>
    <dbReference type="NCBI Taxonomy" id="2014261"/>
    <lineage>
        <taxon>Bacteria</taxon>
        <taxon>Candidatus Blackallbacteria</taxon>
    </lineage>
</organism>